<name>A0A4P6XVW5_9ASCO</name>
<comment type="subcellular location">
    <subcellularLocation>
        <location evidence="1">Nucleus</location>
    </subcellularLocation>
</comment>
<evidence type="ECO:0000256" key="1">
    <source>
        <dbReference type="ARBA" id="ARBA00004123"/>
    </source>
</evidence>
<keyword evidence="2" id="KW-0539">Nucleus</keyword>
<dbReference type="EMBL" id="CP034460">
    <property type="protein sequence ID" value="QBM90408.1"/>
    <property type="molecule type" value="Genomic_DNA"/>
</dbReference>
<evidence type="ECO:0000256" key="2">
    <source>
        <dbReference type="ARBA" id="ARBA00023242"/>
    </source>
</evidence>
<sequence length="597" mass="67449">MRLFFNTDGPSEKGYTSKRKLKTKKKREPDMDANYTATSTTSSIPMSRTGTLIDSYSTQLGLNDHNLQPTSSLGTLHDESVELKNGAKDQPYVGEISRLEQSAAGQETHGAENGFLSDTERVHTPFSQAFGDLFTIQADTRGPANIQLEPATGALPPITENIAPGQNFIEMFANFDTELLQLIGKPHVFDKSLNSPPNNDSLVMLYQEENRMLRHFFQELLPLLDAHPQSPWPALALRYCDFDVARSCFISLACIHIYESRQGGKEYYDKGMAHIHSTMTHLIDSISALSPQNGSSPDEFDSKSGNSQASNIGHNKTRVQQFVILVLVNVHILFAVLEKGKSSLARYLFEVFGLICHDDAFYRSLIHNESKGSLVVVLSWYDTVSAMVSPDCRLPFCSPDWYGSYQDVVSTLKMMGCPGEIFRALSEVCFLRHEIKNGNLVDNSDFEVVFDAVRKLLLNYRDYVDYRDGSDYMLRLKGAQCWSLAVYISLLRLFRTKSRDLVIRCTVNEFIDVYRLMPSESPVVTQMVWPIYAVGCECVTQIERDQILKFMDTLYETAQMGTLASLGWIVQQVWLRGIPQEEVLEEWLEEGVDYLPL</sequence>
<gene>
    <name evidence="4" type="primary">MPUL0E06570</name>
    <name evidence="4" type="ORF">METSCH_E06570</name>
</gene>
<protein>
    <submittedName>
        <fullName evidence="4">Transcription factor domain-containing protein</fullName>
    </submittedName>
</protein>
<reference evidence="5" key="1">
    <citation type="submission" date="2019-03" db="EMBL/GenBank/DDBJ databases">
        <title>Snf2 controls pulcherriminic acid biosynthesis and connects pigmentation and antifungal activity of the yeast Metschnikowia pulcherrima.</title>
        <authorList>
            <person name="Gore-Lloyd D."/>
            <person name="Sumann I."/>
            <person name="Brachmann A.O."/>
            <person name="Schneeberger K."/>
            <person name="Ortiz-Merino R.A."/>
            <person name="Moreno-Beltran M."/>
            <person name="Schlaefli M."/>
            <person name="Kirner P."/>
            <person name="Santos Kron A."/>
            <person name="Wolfe K.H."/>
            <person name="Piel J."/>
            <person name="Ahrens C.H."/>
            <person name="Henk D."/>
            <person name="Freimoser F.M."/>
        </authorList>
    </citation>
    <scope>NUCLEOTIDE SEQUENCE [LARGE SCALE GENOMIC DNA]</scope>
    <source>
        <strain evidence="5">APC 1.2</strain>
    </source>
</reference>
<dbReference type="PANTHER" id="PTHR37534:SF46">
    <property type="entry name" value="ZN(II)2CYS6 TRANSCRIPTION FACTOR (EUROFUNG)"/>
    <property type="match status" value="1"/>
</dbReference>
<dbReference type="AlphaFoldDB" id="A0A4P6XVW5"/>
<dbReference type="InterPro" id="IPR021858">
    <property type="entry name" value="Fun_TF"/>
</dbReference>
<dbReference type="GO" id="GO:0005634">
    <property type="term" value="C:nucleus"/>
    <property type="evidence" value="ECO:0007669"/>
    <property type="project" value="UniProtKB-SubCell"/>
</dbReference>
<dbReference type="STRING" id="2163413.A0A4P6XVW5"/>
<feature type="region of interest" description="Disordered" evidence="3">
    <location>
        <begin position="1"/>
        <end position="42"/>
    </location>
</feature>
<dbReference type="PANTHER" id="PTHR37534">
    <property type="entry name" value="TRANSCRIPTIONAL ACTIVATOR PROTEIN UGA3"/>
    <property type="match status" value="1"/>
</dbReference>
<evidence type="ECO:0000313" key="4">
    <source>
        <dbReference type="EMBL" id="QBM90408.1"/>
    </source>
</evidence>
<dbReference type="Proteomes" id="UP000292447">
    <property type="component" value="Chromosome V"/>
</dbReference>
<accession>A0A4P6XVW5</accession>
<organism evidence="4 5">
    <name type="scientific">Metschnikowia aff. pulcherrima</name>
    <dbReference type="NCBI Taxonomy" id="2163413"/>
    <lineage>
        <taxon>Eukaryota</taxon>
        <taxon>Fungi</taxon>
        <taxon>Dikarya</taxon>
        <taxon>Ascomycota</taxon>
        <taxon>Saccharomycotina</taxon>
        <taxon>Pichiomycetes</taxon>
        <taxon>Metschnikowiaceae</taxon>
        <taxon>Metschnikowia</taxon>
    </lineage>
</organism>
<feature type="region of interest" description="Disordered" evidence="3">
    <location>
        <begin position="290"/>
        <end position="309"/>
    </location>
</feature>
<evidence type="ECO:0000256" key="3">
    <source>
        <dbReference type="SAM" id="MobiDB-lite"/>
    </source>
</evidence>
<feature type="compositionally biased region" description="Basic residues" evidence="3">
    <location>
        <begin position="16"/>
        <end position="26"/>
    </location>
</feature>
<evidence type="ECO:0000313" key="5">
    <source>
        <dbReference type="Proteomes" id="UP000292447"/>
    </source>
</evidence>
<proteinExistence type="predicted"/>
<dbReference type="Pfam" id="PF11951">
    <property type="entry name" value="Fungal_trans_2"/>
    <property type="match status" value="1"/>
</dbReference>
<keyword evidence="5" id="KW-1185">Reference proteome</keyword>